<dbReference type="CDD" id="cd00067">
    <property type="entry name" value="GAL4"/>
    <property type="match status" value="1"/>
</dbReference>
<dbReference type="InterPro" id="IPR001138">
    <property type="entry name" value="Zn2Cys6_DnaBD"/>
</dbReference>
<dbReference type="PANTHER" id="PTHR31001">
    <property type="entry name" value="UNCHARACTERIZED TRANSCRIPTIONAL REGULATORY PROTEIN"/>
    <property type="match status" value="1"/>
</dbReference>
<accession>A0A6G1JM48</accession>
<dbReference type="PANTHER" id="PTHR31001:SF76">
    <property type="entry name" value="ZN(2)-C6 FUNGAL-TYPE DOMAIN-CONTAINING PROTEIN"/>
    <property type="match status" value="1"/>
</dbReference>
<evidence type="ECO:0000256" key="1">
    <source>
        <dbReference type="ARBA" id="ARBA00004123"/>
    </source>
</evidence>
<feature type="domain" description="Zn(2)-C6 fungal-type" evidence="4">
    <location>
        <begin position="7"/>
        <end position="38"/>
    </location>
</feature>
<dbReference type="PROSITE" id="PS50048">
    <property type="entry name" value="ZN2_CY6_FUNGAL_2"/>
    <property type="match status" value="1"/>
</dbReference>
<dbReference type="InterPro" id="IPR050613">
    <property type="entry name" value="Sec_Metabolite_Reg"/>
</dbReference>
<dbReference type="GO" id="GO:0008270">
    <property type="term" value="F:zinc ion binding"/>
    <property type="evidence" value="ECO:0007669"/>
    <property type="project" value="InterPro"/>
</dbReference>
<feature type="region of interest" description="Disordered" evidence="3">
    <location>
        <begin position="645"/>
        <end position="664"/>
    </location>
</feature>
<protein>
    <recommendedName>
        <fullName evidence="4">Zn(2)-C6 fungal-type domain-containing protein</fullName>
    </recommendedName>
</protein>
<dbReference type="PROSITE" id="PS00463">
    <property type="entry name" value="ZN2_CY6_FUNGAL_1"/>
    <property type="match status" value="1"/>
</dbReference>
<evidence type="ECO:0000313" key="6">
    <source>
        <dbReference type="Proteomes" id="UP000799291"/>
    </source>
</evidence>
<proteinExistence type="predicted"/>
<dbReference type="EMBL" id="MU005569">
    <property type="protein sequence ID" value="KAF2691642.1"/>
    <property type="molecule type" value="Genomic_DNA"/>
</dbReference>
<dbReference type="SUPFAM" id="SSF57701">
    <property type="entry name" value="Zn2/Cys6 DNA-binding domain"/>
    <property type="match status" value="1"/>
</dbReference>
<keyword evidence="6" id="KW-1185">Reference proteome</keyword>
<evidence type="ECO:0000256" key="2">
    <source>
        <dbReference type="ARBA" id="ARBA00023242"/>
    </source>
</evidence>
<feature type="region of interest" description="Disordered" evidence="3">
    <location>
        <begin position="47"/>
        <end position="70"/>
    </location>
</feature>
<sequence length="705" mass="79528">MPKQRSTCTRCSMKRQKCDRQTPCSRCVQNKEAHLCTTEWTNGYNPAVHRKYPRKSVPPTPQSSTGEVNGAQIPHVNPQAWSSLPNSGPGLPLHLLPQVPEGAFIPSIEPHDQSKLPNPSSTNVDFVTYGRSDVADVSMGTLLQEKEAYARKEALMEKTLNQNRTKTCMDDALTNSFSPAAQSVEVFHLQSLLPHKYQVLRMVDYHDRCMSYWTGGIYHAPSFRKSLLEAYGESDEIDLRDHDWRWAALLFSILSGAMIGSPEADSAAWGFSDSDKLKLSRAWGNAQVSCLHLGDYASRHHIYSVQSILNMHTSEHLVGSTKEWAAYQAASTVIARGLGLHKLGRHPDDGKSPLEMTAEQKDALLQREVGRRVWNALSAQDWLCSTSQGMYSLQKRHFSSLPPGHFDEETMMPVRDDNTPTYTHISNYLHEIAYTLVRYLDDMLDAPDLSAKYHVVLRYDAIMRAMPLEKIPKFLDPRTPYNPAWPQWTAWARRSYQASSAHKIIMIHQSFLGKSFKDPRFMYSRWACLSSAKIIIEAMDKRHPEEPQWWVEQAFVVTAGLCLGLDLFHRSESDAESTEHQTWLEKAIKILEQWPTSSVAAHGIRLLTSLLQEYTKKLGGSKPDSRPGSISFPHNIAPQALAAEASETPVDTTPQSDPIDHEPWANADYDVDMLVFEDLLDGLPMQTGLDNNAFYESMLSLTNPF</sequence>
<dbReference type="AlphaFoldDB" id="A0A6G1JM48"/>
<reference evidence="5" key="1">
    <citation type="journal article" date="2020" name="Stud. Mycol.">
        <title>101 Dothideomycetes genomes: a test case for predicting lifestyles and emergence of pathogens.</title>
        <authorList>
            <person name="Haridas S."/>
            <person name="Albert R."/>
            <person name="Binder M."/>
            <person name="Bloem J."/>
            <person name="Labutti K."/>
            <person name="Salamov A."/>
            <person name="Andreopoulos B."/>
            <person name="Baker S."/>
            <person name="Barry K."/>
            <person name="Bills G."/>
            <person name="Bluhm B."/>
            <person name="Cannon C."/>
            <person name="Castanera R."/>
            <person name="Culley D."/>
            <person name="Daum C."/>
            <person name="Ezra D."/>
            <person name="Gonzalez J."/>
            <person name="Henrissat B."/>
            <person name="Kuo A."/>
            <person name="Liang C."/>
            <person name="Lipzen A."/>
            <person name="Lutzoni F."/>
            <person name="Magnuson J."/>
            <person name="Mondo S."/>
            <person name="Nolan M."/>
            <person name="Ohm R."/>
            <person name="Pangilinan J."/>
            <person name="Park H.-J."/>
            <person name="Ramirez L."/>
            <person name="Alfaro M."/>
            <person name="Sun H."/>
            <person name="Tritt A."/>
            <person name="Yoshinaga Y."/>
            <person name="Zwiers L.-H."/>
            <person name="Turgeon B."/>
            <person name="Goodwin S."/>
            <person name="Spatafora J."/>
            <person name="Crous P."/>
            <person name="Grigoriev I."/>
        </authorList>
    </citation>
    <scope>NUCLEOTIDE SEQUENCE</scope>
    <source>
        <strain evidence="5">CBS 122367</strain>
    </source>
</reference>
<dbReference type="CDD" id="cd12148">
    <property type="entry name" value="fungal_TF_MHR"/>
    <property type="match status" value="1"/>
</dbReference>
<dbReference type="Pfam" id="PF00172">
    <property type="entry name" value="Zn_clus"/>
    <property type="match status" value="1"/>
</dbReference>
<dbReference type="GO" id="GO:0005634">
    <property type="term" value="C:nucleus"/>
    <property type="evidence" value="ECO:0007669"/>
    <property type="project" value="UniProtKB-SubCell"/>
</dbReference>
<evidence type="ECO:0000256" key="3">
    <source>
        <dbReference type="SAM" id="MobiDB-lite"/>
    </source>
</evidence>
<dbReference type="InterPro" id="IPR036864">
    <property type="entry name" value="Zn2-C6_fun-type_DNA-bd_sf"/>
</dbReference>
<keyword evidence="2" id="KW-0539">Nucleus</keyword>
<name>A0A6G1JM48_9PLEO</name>
<comment type="subcellular location">
    <subcellularLocation>
        <location evidence="1">Nucleus</location>
    </subcellularLocation>
</comment>
<gene>
    <name evidence="5" type="ORF">K458DRAFT_381488</name>
</gene>
<organism evidence="5 6">
    <name type="scientific">Lentithecium fluviatile CBS 122367</name>
    <dbReference type="NCBI Taxonomy" id="1168545"/>
    <lineage>
        <taxon>Eukaryota</taxon>
        <taxon>Fungi</taxon>
        <taxon>Dikarya</taxon>
        <taxon>Ascomycota</taxon>
        <taxon>Pezizomycotina</taxon>
        <taxon>Dothideomycetes</taxon>
        <taxon>Pleosporomycetidae</taxon>
        <taxon>Pleosporales</taxon>
        <taxon>Massarineae</taxon>
        <taxon>Lentitheciaceae</taxon>
        <taxon>Lentithecium</taxon>
    </lineage>
</organism>
<evidence type="ECO:0000313" key="5">
    <source>
        <dbReference type="EMBL" id="KAF2691642.1"/>
    </source>
</evidence>
<dbReference type="GO" id="GO:0000981">
    <property type="term" value="F:DNA-binding transcription factor activity, RNA polymerase II-specific"/>
    <property type="evidence" value="ECO:0007669"/>
    <property type="project" value="InterPro"/>
</dbReference>
<dbReference type="Proteomes" id="UP000799291">
    <property type="component" value="Unassembled WGS sequence"/>
</dbReference>
<evidence type="ECO:0000259" key="4">
    <source>
        <dbReference type="PROSITE" id="PS50048"/>
    </source>
</evidence>
<dbReference type="OrthoDB" id="410267at2759"/>